<evidence type="ECO:0000256" key="4">
    <source>
        <dbReference type="ARBA" id="ARBA00022801"/>
    </source>
</evidence>
<dbReference type="AlphaFoldDB" id="A0A9P8CX71"/>
<organism evidence="5 6">
    <name type="scientific">Mortierella alpina</name>
    <name type="common">Oleaginous fungus</name>
    <name type="synonym">Mortierella renispora</name>
    <dbReference type="NCBI Taxonomy" id="64518"/>
    <lineage>
        <taxon>Eukaryota</taxon>
        <taxon>Fungi</taxon>
        <taxon>Fungi incertae sedis</taxon>
        <taxon>Mucoromycota</taxon>
        <taxon>Mortierellomycotina</taxon>
        <taxon>Mortierellomycetes</taxon>
        <taxon>Mortierellales</taxon>
        <taxon>Mortierellaceae</taxon>
        <taxon>Mortierella</taxon>
    </lineage>
</organism>
<dbReference type="CDD" id="cd01310">
    <property type="entry name" value="TatD_DNAse"/>
    <property type="match status" value="1"/>
</dbReference>
<dbReference type="Gene3D" id="3.20.20.140">
    <property type="entry name" value="Metal-dependent hydrolases"/>
    <property type="match status" value="1"/>
</dbReference>
<feature type="non-terminal residue" evidence="5">
    <location>
        <position position="1"/>
    </location>
</feature>
<dbReference type="Pfam" id="PF01026">
    <property type="entry name" value="TatD_DNase"/>
    <property type="match status" value="1"/>
</dbReference>
<dbReference type="PROSITE" id="PS01091">
    <property type="entry name" value="TATD_3"/>
    <property type="match status" value="1"/>
</dbReference>
<evidence type="ECO:0000313" key="5">
    <source>
        <dbReference type="EMBL" id="KAG9324008.1"/>
    </source>
</evidence>
<accession>A0A9P8CX71</accession>
<protein>
    <submittedName>
        <fullName evidence="5">Uncharacterized protein</fullName>
    </submittedName>
</protein>
<name>A0A9P8CX71_MORAP</name>
<dbReference type="PROSITE" id="PS01090">
    <property type="entry name" value="TATD_2"/>
    <property type="match status" value="1"/>
</dbReference>
<evidence type="ECO:0000313" key="6">
    <source>
        <dbReference type="Proteomes" id="UP000717515"/>
    </source>
</evidence>
<dbReference type="GO" id="GO:0046872">
    <property type="term" value="F:metal ion binding"/>
    <property type="evidence" value="ECO:0007669"/>
    <property type="project" value="UniProtKB-KW"/>
</dbReference>
<proteinExistence type="inferred from homology"/>
<keyword evidence="4" id="KW-0378">Hydrolase</keyword>
<sequence length="352" mass="39383">SFPSFALHPSRIRIQETLPAMPPRLIDIGINLTDPMFRGLYHGKQAHADDLLQVLSRAKRAGVGRMIVTAGNLDDCKSAVELIKDHDNLFMTVGCHPTRCSEFESHPEGPEAYFGALKAMLENQDAKQKIVAIGECGLGKVVEEISVNYPSADYDRLHFCPKETQLKYFERQFDLAESTRLPMFLHNRNTGDDFGKLVSAHRSRFTNGVVHSFTGTLEEMQHYIDLGLYIGINGCSLKTEDNLQVAVKVPLEKLLLETDGPWCDIRPTHASFKHLSKMTAEEQAVYSPASKKKERFEIGSMVKNRNEPCTMGQVLHVMASLHSMDPAALSDIVYENTMKVFFPNEGDAQALN</sequence>
<evidence type="ECO:0000256" key="1">
    <source>
        <dbReference type="ARBA" id="ARBA00009275"/>
    </source>
</evidence>
<comment type="similarity">
    <text evidence="1">Belongs to the metallo-dependent hydrolases superfamily. TatD-type hydrolase family.</text>
</comment>
<keyword evidence="2" id="KW-0540">Nuclease</keyword>
<dbReference type="SUPFAM" id="SSF51556">
    <property type="entry name" value="Metallo-dependent hydrolases"/>
    <property type="match status" value="1"/>
</dbReference>
<dbReference type="InterPro" id="IPR018228">
    <property type="entry name" value="DNase_TatD-rel_CS"/>
</dbReference>
<dbReference type="InterPro" id="IPR032466">
    <property type="entry name" value="Metal_Hydrolase"/>
</dbReference>
<reference evidence="5" key="1">
    <citation type="submission" date="2021-07" db="EMBL/GenBank/DDBJ databases">
        <title>Draft genome of Mortierella alpina, strain LL118, isolated from an aspen leaf litter sample.</title>
        <authorList>
            <person name="Yang S."/>
            <person name="Vinatzer B.A."/>
        </authorList>
    </citation>
    <scope>NUCLEOTIDE SEQUENCE</scope>
    <source>
        <strain evidence="5">LL118</strain>
    </source>
</reference>
<dbReference type="GO" id="GO:0008296">
    <property type="term" value="F:3'-5'-DNA exonuclease activity"/>
    <property type="evidence" value="ECO:0007669"/>
    <property type="project" value="TreeGrafter"/>
</dbReference>
<dbReference type="GO" id="GO:0005829">
    <property type="term" value="C:cytosol"/>
    <property type="evidence" value="ECO:0007669"/>
    <property type="project" value="TreeGrafter"/>
</dbReference>
<dbReference type="InterPro" id="IPR001130">
    <property type="entry name" value="TatD-like"/>
</dbReference>
<gene>
    <name evidence="5" type="ORF">KVV02_003487</name>
</gene>
<dbReference type="Proteomes" id="UP000717515">
    <property type="component" value="Unassembled WGS sequence"/>
</dbReference>
<dbReference type="PANTHER" id="PTHR10060:SF15">
    <property type="entry name" value="DEOXYRIBONUCLEASE TATDN1"/>
    <property type="match status" value="1"/>
</dbReference>
<evidence type="ECO:0000256" key="2">
    <source>
        <dbReference type="ARBA" id="ARBA00022722"/>
    </source>
</evidence>
<keyword evidence="3" id="KW-0479">Metal-binding</keyword>
<comment type="caution">
    <text evidence="5">The sequence shown here is derived from an EMBL/GenBank/DDBJ whole genome shotgun (WGS) entry which is preliminary data.</text>
</comment>
<dbReference type="EMBL" id="JAIFTL010000080">
    <property type="protein sequence ID" value="KAG9324008.1"/>
    <property type="molecule type" value="Genomic_DNA"/>
</dbReference>
<evidence type="ECO:0000256" key="3">
    <source>
        <dbReference type="ARBA" id="ARBA00022723"/>
    </source>
</evidence>
<dbReference type="PANTHER" id="PTHR10060">
    <property type="entry name" value="TATD FAMILY DEOXYRIBONUCLEASE"/>
    <property type="match status" value="1"/>
</dbReference>
<dbReference type="InterPro" id="IPR050891">
    <property type="entry name" value="TatD-type_Hydrolase"/>
</dbReference>